<dbReference type="Pfam" id="PF13245">
    <property type="entry name" value="AAA_19"/>
    <property type="match status" value="1"/>
</dbReference>
<reference evidence="1" key="1">
    <citation type="journal article" date="2023" name="Science">
        <title>Genome structures resolve the early diversification of teleost fishes.</title>
        <authorList>
            <person name="Parey E."/>
            <person name="Louis A."/>
            <person name="Montfort J."/>
            <person name="Bouchez O."/>
            <person name="Roques C."/>
            <person name="Iampietro C."/>
            <person name="Lluch J."/>
            <person name="Castinel A."/>
            <person name="Donnadieu C."/>
            <person name="Desvignes T."/>
            <person name="Floi Bucao C."/>
            <person name="Jouanno E."/>
            <person name="Wen M."/>
            <person name="Mejri S."/>
            <person name="Dirks R."/>
            <person name="Jansen H."/>
            <person name="Henkel C."/>
            <person name="Chen W.J."/>
            <person name="Zahm M."/>
            <person name="Cabau C."/>
            <person name="Klopp C."/>
            <person name="Thompson A.W."/>
            <person name="Robinson-Rechavi M."/>
            <person name="Braasch I."/>
            <person name="Lecointre G."/>
            <person name="Bobe J."/>
            <person name="Postlethwait J.H."/>
            <person name="Berthelot C."/>
            <person name="Roest Crollius H."/>
            <person name="Guiguen Y."/>
        </authorList>
    </citation>
    <scope>NUCLEOTIDE SEQUENCE</scope>
    <source>
        <strain evidence="1">NC1722</strain>
    </source>
</reference>
<gene>
    <name evidence="1" type="ORF">AAFF_G00432180</name>
</gene>
<evidence type="ECO:0000313" key="2">
    <source>
        <dbReference type="Proteomes" id="UP001221898"/>
    </source>
</evidence>
<dbReference type="AlphaFoldDB" id="A0AAD7R2Y4"/>
<organism evidence="1 2">
    <name type="scientific">Aldrovandia affinis</name>
    <dbReference type="NCBI Taxonomy" id="143900"/>
    <lineage>
        <taxon>Eukaryota</taxon>
        <taxon>Metazoa</taxon>
        <taxon>Chordata</taxon>
        <taxon>Craniata</taxon>
        <taxon>Vertebrata</taxon>
        <taxon>Euteleostomi</taxon>
        <taxon>Actinopterygii</taxon>
        <taxon>Neopterygii</taxon>
        <taxon>Teleostei</taxon>
        <taxon>Notacanthiformes</taxon>
        <taxon>Halosauridae</taxon>
        <taxon>Aldrovandia</taxon>
    </lineage>
</organism>
<evidence type="ECO:0000313" key="1">
    <source>
        <dbReference type="EMBL" id="KAJ8361664.1"/>
    </source>
</evidence>
<evidence type="ECO:0008006" key="3">
    <source>
        <dbReference type="Google" id="ProtNLM"/>
    </source>
</evidence>
<keyword evidence="2" id="KW-1185">Reference proteome</keyword>
<proteinExistence type="predicted"/>
<dbReference type="Gene3D" id="3.40.50.300">
    <property type="entry name" value="P-loop containing nucleotide triphosphate hydrolases"/>
    <property type="match status" value="1"/>
</dbReference>
<accession>A0AAD7R2Y4</accession>
<name>A0AAD7R2Y4_9TELE</name>
<comment type="caution">
    <text evidence="1">The sequence shown here is derived from an EMBL/GenBank/DDBJ whole genome shotgun (WGS) entry which is preliminary data.</text>
</comment>
<sequence length="313" mass="34450">MINLHMTRGRWRKMALLSGDAGCGKSYAIGMLCELFRGIGVSGAVSGMTNRAAATLADFTGDTPVTTFHRMMGYKATMLDDSLPVAQFVALYRHEHKAAVEDYEAFASAAMTQTEAHPRCNRRRAESCAVCSRLFDQHKQHYQAVYPPFVGVNIVIIDGYGLLRISAIERMLACMRLFYPTGCGPLIIFAGSVSQLRPVTPGVSVWQNSTFQSMLDSVTPLLVNRRQFLDPGYAEAVAYLQYNTITCEARAVFANCVTVTPEQVNDPTYEPDSLRIYHQDTQREAYAAAVVAHVADIRGASALANTYVIVSHT</sequence>
<protein>
    <recommendedName>
        <fullName evidence="3">DNA helicase</fullName>
    </recommendedName>
</protein>
<dbReference type="InterPro" id="IPR027417">
    <property type="entry name" value="P-loop_NTPase"/>
</dbReference>
<dbReference type="EMBL" id="JAINUG010000936">
    <property type="protein sequence ID" value="KAJ8361664.1"/>
    <property type="molecule type" value="Genomic_DNA"/>
</dbReference>
<dbReference type="Proteomes" id="UP001221898">
    <property type="component" value="Unassembled WGS sequence"/>
</dbReference>